<evidence type="ECO:0000313" key="2">
    <source>
        <dbReference type="Proteomes" id="UP001244640"/>
    </source>
</evidence>
<gene>
    <name evidence="1" type="ORF">QE382_003225</name>
</gene>
<evidence type="ECO:0000313" key="1">
    <source>
        <dbReference type="EMBL" id="MDQ1151241.1"/>
    </source>
</evidence>
<proteinExistence type="predicted"/>
<sequence>MCEVRATLINEEDVAIRVNLHKLNNIFINYIRYVDGLKDLRTDV</sequence>
<dbReference type="Proteomes" id="UP001244640">
    <property type="component" value="Unassembled WGS sequence"/>
</dbReference>
<accession>A0ABU0U946</accession>
<evidence type="ECO:0008006" key="3">
    <source>
        <dbReference type="Google" id="ProtNLM"/>
    </source>
</evidence>
<organism evidence="1 2">
    <name type="scientific">Sphingobacterium zeae</name>
    <dbReference type="NCBI Taxonomy" id="1776859"/>
    <lineage>
        <taxon>Bacteria</taxon>
        <taxon>Pseudomonadati</taxon>
        <taxon>Bacteroidota</taxon>
        <taxon>Sphingobacteriia</taxon>
        <taxon>Sphingobacteriales</taxon>
        <taxon>Sphingobacteriaceae</taxon>
        <taxon>Sphingobacterium</taxon>
    </lineage>
</organism>
<name>A0ABU0U946_9SPHI</name>
<reference evidence="1 2" key="1">
    <citation type="submission" date="2023-07" db="EMBL/GenBank/DDBJ databases">
        <title>Functional and genomic diversity of the sorghum phyllosphere microbiome.</title>
        <authorList>
            <person name="Shade A."/>
        </authorList>
    </citation>
    <scope>NUCLEOTIDE SEQUENCE [LARGE SCALE GENOMIC DNA]</scope>
    <source>
        <strain evidence="1 2">SORGH_AS_0892</strain>
    </source>
</reference>
<keyword evidence="2" id="KW-1185">Reference proteome</keyword>
<protein>
    <recommendedName>
        <fullName evidence="3">RNA-binding protein</fullName>
    </recommendedName>
</protein>
<comment type="caution">
    <text evidence="1">The sequence shown here is derived from an EMBL/GenBank/DDBJ whole genome shotgun (WGS) entry which is preliminary data.</text>
</comment>
<dbReference type="EMBL" id="JAUTBA010000001">
    <property type="protein sequence ID" value="MDQ1151241.1"/>
    <property type="molecule type" value="Genomic_DNA"/>
</dbReference>